<comment type="caution">
    <text evidence="2">The sequence shown here is derived from an EMBL/GenBank/DDBJ whole genome shotgun (WGS) entry which is preliminary data.</text>
</comment>
<dbReference type="SUPFAM" id="SSF50969">
    <property type="entry name" value="YVTN repeat-like/Quinoprotein amine dehydrogenase"/>
    <property type="match status" value="1"/>
</dbReference>
<protein>
    <submittedName>
        <fullName evidence="2">Uncharacterized protein</fullName>
    </submittedName>
</protein>
<reference evidence="2 3" key="1">
    <citation type="submission" date="2024-03" db="EMBL/GenBank/DDBJ databases">
        <title>The Acrasis kona genome and developmental transcriptomes reveal deep origins of eukaryotic multicellular pathways.</title>
        <authorList>
            <person name="Sheikh S."/>
            <person name="Fu C.-J."/>
            <person name="Brown M.W."/>
            <person name="Baldauf S.L."/>
        </authorList>
    </citation>
    <scope>NUCLEOTIDE SEQUENCE [LARGE SCALE GENOMIC DNA]</scope>
    <source>
        <strain evidence="2 3">ATCC MYA-3509</strain>
    </source>
</reference>
<dbReference type="InterPro" id="IPR011044">
    <property type="entry name" value="Quino_amine_DH_bsu"/>
</dbReference>
<gene>
    <name evidence="2" type="ORF">AKO1_011468</name>
</gene>
<evidence type="ECO:0000313" key="2">
    <source>
        <dbReference type="EMBL" id="KAL0483620.1"/>
    </source>
</evidence>
<keyword evidence="3" id="KW-1185">Reference proteome</keyword>
<sequence length="366" mass="39839">MKTTIACALVLCIVMSQCHSKLPNIISHGDGLFYHFSSSSPQVKIYTSTTSLQSQFELPFGPESVKVVPGTRQLAVIGTNRTRVRELVLYDVCEEKVVKRKELSRNGNIVLVDPQYIYVNYPDDLDTCITRYDVLSLSSINGSACISGTAKMLGTLNRPQSAIFTGGYDGLSITSLDLKSFTFWPQQKALTGTLLYAGGENIITYDGVDKITTYKVEPSNSVIQEDINVIAESSLDLTGGIKVLKPDLCNTGFVNIIGYSDDSGSFISLFRVDLATGLLVNQDPVKIDLQTLSVSEELMQMIEISFSSVPIAASVSSNTLFLSNLDNQVFSVDLSNGDLRSIDGFKQKLSSRLSGNGRCTNHVCST</sequence>
<keyword evidence="1" id="KW-0732">Signal</keyword>
<feature type="signal peptide" evidence="1">
    <location>
        <begin position="1"/>
        <end position="20"/>
    </location>
</feature>
<evidence type="ECO:0000256" key="1">
    <source>
        <dbReference type="SAM" id="SignalP"/>
    </source>
</evidence>
<feature type="chain" id="PRO_5043935187" evidence="1">
    <location>
        <begin position="21"/>
        <end position="366"/>
    </location>
</feature>
<dbReference type="Proteomes" id="UP001431209">
    <property type="component" value="Unassembled WGS sequence"/>
</dbReference>
<dbReference type="EMBL" id="JAOPGA020000972">
    <property type="protein sequence ID" value="KAL0483620.1"/>
    <property type="molecule type" value="Genomic_DNA"/>
</dbReference>
<name>A0AAW2Z2E4_9EUKA</name>
<proteinExistence type="predicted"/>
<evidence type="ECO:0000313" key="3">
    <source>
        <dbReference type="Proteomes" id="UP001431209"/>
    </source>
</evidence>
<dbReference type="AlphaFoldDB" id="A0AAW2Z2E4"/>
<organism evidence="2 3">
    <name type="scientific">Acrasis kona</name>
    <dbReference type="NCBI Taxonomy" id="1008807"/>
    <lineage>
        <taxon>Eukaryota</taxon>
        <taxon>Discoba</taxon>
        <taxon>Heterolobosea</taxon>
        <taxon>Tetramitia</taxon>
        <taxon>Eutetramitia</taxon>
        <taxon>Acrasidae</taxon>
        <taxon>Acrasis</taxon>
    </lineage>
</organism>
<accession>A0AAW2Z2E4</accession>